<dbReference type="PANTHER" id="PTHR30176">
    <property type="entry name" value="FERREDOXIN-TYPE PROTEIN NAPH"/>
    <property type="match status" value="1"/>
</dbReference>
<evidence type="ECO:0000256" key="7">
    <source>
        <dbReference type="SAM" id="Phobius"/>
    </source>
</evidence>
<feature type="transmembrane region" description="Helical" evidence="7">
    <location>
        <begin position="53"/>
        <end position="71"/>
    </location>
</feature>
<dbReference type="InterPro" id="IPR051684">
    <property type="entry name" value="Electron_Trans/Redox"/>
</dbReference>
<keyword evidence="7" id="KW-1133">Transmembrane helix</keyword>
<gene>
    <name evidence="9" type="primary">ccoG</name>
    <name evidence="9" type="ORF">NUH88_01215</name>
</gene>
<sequence length="496" mass="55797">MDQASQVSSPATAPEASVEKIDVDAVNKKEERSLYKARVKIYPKRATGFFRKLKWLVMAATLAVYYVAPWLRWDRGPNAPDQAILIDFPARRFYFFFIEIWPEEVYYLTGLLIIAALGLFLITSLAGRVWCGYTCPQTVWTDLFIWVERFVEGDRSARIRLDKQPLSVNKVARKSVKHALWLLIGMATGGAWIFYFADAPTLLVDLFTLQAPVVAYSTVAVLTASTYIFGGMMREQVCTFMCPWPRIQGALVDEDSLIVSYKDDRGEPRAPFRKNQDWSERADCIDCNQCVAVCPMGIDIRDGQQLECIHCALCIDACNEVMTRIDRPLNLISYDTFVNHERRATGQPTQKPRLIRARTVIYSALISAVGLLMLATLLTRATLDINILHDRNPLFVKLSDGGVRNGYTIKILNKQHEVRRFEIAVDGLDNALVTVVGHDGTSGLEVPADKLAQFRVFVSVPPASVPDGRQDFDFIVTDVVDGNRAVNDTIFRGPEK</sequence>
<evidence type="ECO:0000259" key="8">
    <source>
        <dbReference type="PROSITE" id="PS51379"/>
    </source>
</evidence>
<dbReference type="InterPro" id="IPR032879">
    <property type="entry name" value="FixG_C"/>
</dbReference>
<dbReference type="GO" id="GO:0051539">
    <property type="term" value="F:4 iron, 4 sulfur cluster binding"/>
    <property type="evidence" value="ECO:0007669"/>
    <property type="project" value="UniProtKB-KW"/>
</dbReference>
<dbReference type="EMBL" id="CP102480">
    <property type="protein sequence ID" value="UUX50319.1"/>
    <property type="molecule type" value="Genomic_DNA"/>
</dbReference>
<dbReference type="PANTHER" id="PTHR30176:SF3">
    <property type="entry name" value="FERREDOXIN-TYPE PROTEIN NAPH"/>
    <property type="match status" value="1"/>
</dbReference>
<dbReference type="Proteomes" id="UP001060336">
    <property type="component" value="Chromosome"/>
</dbReference>
<organism evidence="9 10">
    <name type="scientific">Nisaea acidiphila</name>
    <dbReference type="NCBI Taxonomy" id="1862145"/>
    <lineage>
        <taxon>Bacteria</taxon>
        <taxon>Pseudomonadati</taxon>
        <taxon>Pseudomonadota</taxon>
        <taxon>Alphaproteobacteria</taxon>
        <taxon>Rhodospirillales</taxon>
        <taxon>Thalassobaculaceae</taxon>
        <taxon>Nisaea</taxon>
    </lineage>
</organism>
<dbReference type="RefSeq" id="WP_257769462.1">
    <property type="nucleotide sequence ID" value="NZ_CP102480.1"/>
</dbReference>
<dbReference type="InterPro" id="IPR013783">
    <property type="entry name" value="Ig-like_fold"/>
</dbReference>
<dbReference type="PROSITE" id="PS51379">
    <property type="entry name" value="4FE4S_FER_2"/>
    <property type="match status" value="1"/>
</dbReference>
<dbReference type="NCBIfam" id="TIGR02745">
    <property type="entry name" value="ccoG_rdxA_fixG"/>
    <property type="match status" value="1"/>
</dbReference>
<proteinExistence type="predicted"/>
<reference evidence="9" key="1">
    <citation type="submission" date="2022-08" db="EMBL/GenBank/DDBJ databases">
        <title>Nisaea acidiphila sp. nov., isolated from a marine algal debris and emended description of the genus Nisaea Urios et al. 2008.</title>
        <authorList>
            <person name="Kwon K."/>
        </authorList>
    </citation>
    <scope>NUCLEOTIDE SEQUENCE</scope>
    <source>
        <strain evidence="9">MEBiC11861</strain>
    </source>
</reference>
<dbReference type="AlphaFoldDB" id="A0A9J7ASQ9"/>
<dbReference type="InterPro" id="IPR014116">
    <property type="entry name" value="Cyt_c_oxidase_cbb3_FixG"/>
</dbReference>
<keyword evidence="7" id="KW-0812">Transmembrane</keyword>
<evidence type="ECO:0000256" key="2">
    <source>
        <dbReference type="ARBA" id="ARBA00022485"/>
    </source>
</evidence>
<dbReference type="InterPro" id="IPR017896">
    <property type="entry name" value="4Fe4S_Fe-S-bd"/>
</dbReference>
<dbReference type="InterPro" id="IPR017900">
    <property type="entry name" value="4Fe4S_Fe_S_CS"/>
</dbReference>
<name>A0A9J7ASQ9_9PROT</name>
<evidence type="ECO:0000256" key="1">
    <source>
        <dbReference type="ARBA" id="ARBA00022448"/>
    </source>
</evidence>
<feature type="transmembrane region" description="Helical" evidence="7">
    <location>
        <begin position="209"/>
        <end position="229"/>
    </location>
</feature>
<feature type="transmembrane region" description="Helical" evidence="7">
    <location>
        <begin position="360"/>
        <end position="378"/>
    </location>
</feature>
<feature type="domain" description="4Fe-4S ferredoxin-type" evidence="8">
    <location>
        <begin position="274"/>
        <end position="303"/>
    </location>
</feature>
<dbReference type="KEGG" id="naci:NUH88_01215"/>
<evidence type="ECO:0000256" key="6">
    <source>
        <dbReference type="ARBA" id="ARBA00023014"/>
    </source>
</evidence>
<keyword evidence="3" id="KW-0479">Metal-binding</keyword>
<dbReference type="SUPFAM" id="SSF54862">
    <property type="entry name" value="4Fe-4S ferredoxins"/>
    <property type="match status" value="1"/>
</dbReference>
<keyword evidence="6" id="KW-0411">Iron-sulfur</keyword>
<dbReference type="PROSITE" id="PS00198">
    <property type="entry name" value="4FE4S_FER_1"/>
    <property type="match status" value="1"/>
</dbReference>
<dbReference type="GO" id="GO:0046872">
    <property type="term" value="F:metal ion binding"/>
    <property type="evidence" value="ECO:0007669"/>
    <property type="project" value="UniProtKB-KW"/>
</dbReference>
<dbReference type="GO" id="GO:0005886">
    <property type="term" value="C:plasma membrane"/>
    <property type="evidence" value="ECO:0007669"/>
    <property type="project" value="TreeGrafter"/>
</dbReference>
<evidence type="ECO:0000313" key="10">
    <source>
        <dbReference type="Proteomes" id="UP001060336"/>
    </source>
</evidence>
<keyword evidence="5" id="KW-0408">Iron</keyword>
<keyword evidence="10" id="KW-1185">Reference proteome</keyword>
<evidence type="ECO:0000256" key="4">
    <source>
        <dbReference type="ARBA" id="ARBA00022982"/>
    </source>
</evidence>
<accession>A0A9J7ASQ9</accession>
<keyword evidence="2" id="KW-0004">4Fe-4S</keyword>
<keyword evidence="4" id="KW-0249">Electron transport</keyword>
<evidence type="ECO:0000256" key="3">
    <source>
        <dbReference type="ARBA" id="ARBA00022723"/>
    </source>
</evidence>
<protein>
    <submittedName>
        <fullName evidence="9">Cytochrome c oxidase accessory protein CcoG</fullName>
    </submittedName>
</protein>
<evidence type="ECO:0000313" key="9">
    <source>
        <dbReference type="EMBL" id="UUX50319.1"/>
    </source>
</evidence>
<feature type="transmembrane region" description="Helical" evidence="7">
    <location>
        <begin position="105"/>
        <end position="126"/>
    </location>
</feature>
<feature type="transmembrane region" description="Helical" evidence="7">
    <location>
        <begin position="179"/>
        <end position="197"/>
    </location>
</feature>
<keyword evidence="7" id="KW-0472">Membrane</keyword>
<keyword evidence="1" id="KW-0813">Transport</keyword>
<dbReference type="Gene3D" id="2.60.40.10">
    <property type="entry name" value="Immunoglobulins"/>
    <property type="match status" value="1"/>
</dbReference>
<dbReference type="Pfam" id="PF13746">
    <property type="entry name" value="Fer4_18"/>
    <property type="match status" value="1"/>
</dbReference>
<evidence type="ECO:0000256" key="5">
    <source>
        <dbReference type="ARBA" id="ARBA00023004"/>
    </source>
</evidence>
<dbReference type="Pfam" id="PF11614">
    <property type="entry name" value="FixG_C"/>
    <property type="match status" value="1"/>
</dbReference>
<dbReference type="Pfam" id="PF12801">
    <property type="entry name" value="Fer4_5"/>
    <property type="match status" value="1"/>
</dbReference>